<protein>
    <recommendedName>
        <fullName evidence="1">Reverse transcriptase zinc-binding domain-containing protein</fullName>
    </recommendedName>
</protein>
<gene>
    <name evidence="2" type="ORF">KFK09_026462</name>
</gene>
<evidence type="ECO:0000259" key="1">
    <source>
        <dbReference type="Pfam" id="PF13966"/>
    </source>
</evidence>
<proteinExistence type="predicted"/>
<evidence type="ECO:0000313" key="3">
    <source>
        <dbReference type="Proteomes" id="UP000829196"/>
    </source>
</evidence>
<dbReference type="PANTHER" id="PTHR33116">
    <property type="entry name" value="REVERSE TRANSCRIPTASE ZINC-BINDING DOMAIN-CONTAINING PROTEIN-RELATED-RELATED"/>
    <property type="match status" value="1"/>
</dbReference>
<dbReference type="PANTHER" id="PTHR33116:SF84">
    <property type="entry name" value="RNA-DIRECTED DNA POLYMERASE"/>
    <property type="match status" value="1"/>
</dbReference>
<organism evidence="2 3">
    <name type="scientific">Dendrobium nobile</name>
    <name type="common">Orchid</name>
    <dbReference type="NCBI Taxonomy" id="94219"/>
    <lineage>
        <taxon>Eukaryota</taxon>
        <taxon>Viridiplantae</taxon>
        <taxon>Streptophyta</taxon>
        <taxon>Embryophyta</taxon>
        <taxon>Tracheophyta</taxon>
        <taxon>Spermatophyta</taxon>
        <taxon>Magnoliopsida</taxon>
        <taxon>Liliopsida</taxon>
        <taxon>Asparagales</taxon>
        <taxon>Orchidaceae</taxon>
        <taxon>Epidendroideae</taxon>
        <taxon>Malaxideae</taxon>
        <taxon>Dendrobiinae</taxon>
        <taxon>Dendrobium</taxon>
    </lineage>
</organism>
<dbReference type="AlphaFoldDB" id="A0A8T3ACY3"/>
<accession>A0A8T3ACY3</accession>
<sequence length="408" mass="47678">MADFQPLIQKIQDALDGWKAKSLSFAGRFQYLKHTIYNILAYWVRCTIIPKGCCKAINRLCAKFLYHGDIFNRKLHIISWKDTCLPKHCGGLGLPTTDSLYHAFGCSLIWRFFSTNNLLFKCWKGKYVSFWCTANMKKSIYWRFLCDVAARLPSSFQLSLTENSPLSFFWDPWCGGLSIADRLKSEYLEHLIQPNDLPIHSVLVNNIWNLPVSLPPSIKAEILAVPISTGMGNCLWTGTDKPAFNSFHKGFFLNEQTVTWFKHVWHKRYALRFSLTTWMAFRNGLKTADNLIARGLAVNTSCIFCHHSEENHKHLFFECDFTYQVLLKVFPYFNRMLLRPNLGQAFQSIEDWDMDKSRKNYCFMLLCAIVYYLWRAWNDRLFGNLIDCQNTITAKIKRIVNRKTAKWK</sequence>
<dbReference type="OrthoDB" id="685916at2759"/>
<evidence type="ECO:0000313" key="2">
    <source>
        <dbReference type="EMBL" id="KAI0492195.1"/>
    </source>
</evidence>
<dbReference type="EMBL" id="JAGYWB010000018">
    <property type="protein sequence ID" value="KAI0492195.1"/>
    <property type="molecule type" value="Genomic_DNA"/>
</dbReference>
<name>A0A8T3ACY3_DENNO</name>
<dbReference type="Proteomes" id="UP000829196">
    <property type="component" value="Unassembled WGS sequence"/>
</dbReference>
<dbReference type="InterPro" id="IPR026960">
    <property type="entry name" value="RVT-Znf"/>
</dbReference>
<feature type="domain" description="Reverse transcriptase zinc-binding" evidence="1">
    <location>
        <begin position="251"/>
        <end position="325"/>
    </location>
</feature>
<keyword evidence="3" id="KW-1185">Reference proteome</keyword>
<comment type="caution">
    <text evidence="2">The sequence shown here is derived from an EMBL/GenBank/DDBJ whole genome shotgun (WGS) entry which is preliminary data.</text>
</comment>
<dbReference type="Pfam" id="PF13966">
    <property type="entry name" value="zf-RVT"/>
    <property type="match status" value="1"/>
</dbReference>
<reference evidence="2" key="1">
    <citation type="journal article" date="2022" name="Front. Genet.">
        <title>Chromosome-Scale Assembly of the Dendrobium nobile Genome Provides Insights Into the Molecular Mechanism of the Biosynthesis of the Medicinal Active Ingredient of Dendrobium.</title>
        <authorList>
            <person name="Xu Q."/>
            <person name="Niu S.-C."/>
            <person name="Li K.-L."/>
            <person name="Zheng P.-J."/>
            <person name="Zhang X.-J."/>
            <person name="Jia Y."/>
            <person name="Liu Y."/>
            <person name="Niu Y.-X."/>
            <person name="Yu L.-H."/>
            <person name="Chen D.-F."/>
            <person name="Zhang G.-Q."/>
        </authorList>
    </citation>
    <scope>NUCLEOTIDE SEQUENCE</scope>
    <source>
        <tissue evidence="2">Leaf</tissue>
    </source>
</reference>